<dbReference type="Gene3D" id="6.10.140.2220">
    <property type="match status" value="1"/>
</dbReference>
<name>A0A061BJM8_RHOTO</name>
<dbReference type="EMBL" id="LK052951">
    <property type="protein sequence ID" value="CDR48107.1"/>
    <property type="molecule type" value="Genomic_DNA"/>
</dbReference>
<accession>A0A061BJM8</accession>
<evidence type="ECO:0000313" key="1">
    <source>
        <dbReference type="EMBL" id="CDR48107.1"/>
    </source>
</evidence>
<dbReference type="AlphaFoldDB" id="A0A061BJM8"/>
<dbReference type="SUPFAM" id="SSF144232">
    <property type="entry name" value="HIT/MYND zinc finger-like"/>
    <property type="match status" value="1"/>
</dbReference>
<reference evidence="1" key="1">
    <citation type="journal article" date="2014" name="Genome Announc.">
        <title>Draft genome sequence of Rhodosporidium toruloides CECT1137, an oleaginous yeast of biotechnological interest.</title>
        <authorList>
            <person name="Morin N."/>
            <person name="Calcas X."/>
            <person name="Devillers H."/>
            <person name="Durrens P."/>
            <person name="Sherman D.J."/>
            <person name="Nicaud J.-M."/>
            <person name="Neuveglise C."/>
        </authorList>
    </citation>
    <scope>NUCLEOTIDE SEQUENCE</scope>
    <source>
        <strain evidence="1">CECT1137</strain>
    </source>
</reference>
<dbReference type="GO" id="GO:0008270">
    <property type="term" value="F:zinc ion binding"/>
    <property type="evidence" value="ECO:0007669"/>
    <property type="project" value="UniProtKB-KW"/>
</dbReference>
<sequence>MSTEEPSKCCVCGAPTTKRCQACAKSGIDLFFCSPEHQKLVWKHHKQVCGPNAHPFAPPPLTEEELQGLLRYARTERPMPMAAFPPEILRISQQVGSTTATGLTTIAETLEQWARMPAGSFEQRIVPLLRNPASVTDHDSRYLLLTKARSSLLLHLENFAGSSTGDIYQHTIWSQIARLATWAGQRKPLISTEADMRRVSRINHQLLVLITISRAQRANESSIPDAWICREFEQLVDMLAEVRSFTSHADLNFVTHFFISRISTLTRRPYRMVPCPGGCGFTLRYAD</sequence>
<gene>
    <name evidence="1" type="ORF">RHTO0S_16e01398g</name>
</gene>
<proteinExistence type="predicted"/>
<dbReference type="OrthoDB" id="407198at2759"/>
<protein>
    <submittedName>
        <fullName evidence="1">RHTO0S16e01398g1_1</fullName>
    </submittedName>
</protein>
<organism evidence="1">
    <name type="scientific">Rhodotorula toruloides</name>
    <name type="common">Yeast</name>
    <name type="synonym">Rhodosporidium toruloides</name>
    <dbReference type="NCBI Taxonomy" id="5286"/>
    <lineage>
        <taxon>Eukaryota</taxon>
        <taxon>Fungi</taxon>
        <taxon>Dikarya</taxon>
        <taxon>Basidiomycota</taxon>
        <taxon>Pucciniomycotina</taxon>
        <taxon>Microbotryomycetes</taxon>
        <taxon>Sporidiobolales</taxon>
        <taxon>Sporidiobolaceae</taxon>
        <taxon>Rhodotorula</taxon>
    </lineage>
</organism>